<feature type="non-terminal residue" evidence="1">
    <location>
        <position position="1"/>
    </location>
</feature>
<protein>
    <submittedName>
        <fullName evidence="1">Acyl-CoA dehydrogenase</fullName>
    </submittedName>
</protein>
<dbReference type="InterPro" id="IPR046373">
    <property type="entry name" value="Acyl-CoA_Oxase/DH_mid-dom_sf"/>
</dbReference>
<keyword evidence="2" id="KW-1185">Reference proteome</keyword>
<dbReference type="Gene3D" id="1.10.540.10">
    <property type="entry name" value="Acyl-CoA dehydrogenase/oxidase, N-terminal domain"/>
    <property type="match status" value="1"/>
</dbReference>
<feature type="non-terminal residue" evidence="1">
    <location>
        <position position="76"/>
    </location>
</feature>
<evidence type="ECO:0000313" key="2">
    <source>
        <dbReference type="Proteomes" id="UP001610657"/>
    </source>
</evidence>
<dbReference type="InterPro" id="IPR037069">
    <property type="entry name" value="AcylCoA_DH/ox_N_sf"/>
</dbReference>
<dbReference type="PANTHER" id="PTHR42803:SF1">
    <property type="entry name" value="BROAD-SPECIFICITY LINEAR ACYL-COA DEHYDROGENASE FADE5"/>
    <property type="match status" value="1"/>
</dbReference>
<proteinExistence type="predicted"/>
<dbReference type="EMBL" id="JAVCQK010000858">
    <property type="protein sequence ID" value="MFH7519408.1"/>
    <property type="molecule type" value="Genomic_DNA"/>
</dbReference>
<gene>
    <name evidence="1" type="ORF">RA271_30565</name>
</gene>
<comment type="caution">
    <text evidence="1">The sequence shown here is derived from an EMBL/GenBank/DDBJ whole genome shotgun (WGS) entry which is preliminary data.</text>
</comment>
<organism evidence="1 2">
    <name type="scientific">Pseudomonas syringae pv. tagetis</name>
    <dbReference type="NCBI Taxonomy" id="129140"/>
    <lineage>
        <taxon>Bacteria</taxon>
        <taxon>Pseudomonadati</taxon>
        <taxon>Pseudomonadota</taxon>
        <taxon>Gammaproteobacteria</taxon>
        <taxon>Pseudomonadales</taxon>
        <taxon>Pseudomonadaceae</taxon>
        <taxon>Pseudomonas</taxon>
    </lineage>
</organism>
<reference evidence="1 2" key="1">
    <citation type="submission" date="2023-08" db="EMBL/GenBank/DDBJ databases">
        <title>Genomic and mutational analysis of Pseudomonas syringae pv. tagetis EB037 pathogenicity on sunflower.</title>
        <authorList>
            <person name="Maul J.E."/>
        </authorList>
    </citation>
    <scope>NUCLEOTIDE SEQUENCE [LARGE SCALE GENOMIC DNA]</scope>
    <source>
        <strain evidence="1 2">EB037_T1</strain>
    </source>
</reference>
<evidence type="ECO:0000313" key="1">
    <source>
        <dbReference type="EMBL" id="MFH7519408.1"/>
    </source>
</evidence>
<sequence>WVSYPGLSHRAMHTISDLGTPEQQDAYLTKLGSGEWTATMCLTESHCGTDQGMQRTRSEPQADGTYKLTGTKIFIS</sequence>
<dbReference type="Proteomes" id="UP001610657">
    <property type="component" value="Unassembled WGS sequence"/>
</dbReference>
<accession>A0ABW7NXA4</accession>
<dbReference type="SUPFAM" id="SSF56645">
    <property type="entry name" value="Acyl-CoA dehydrogenase NM domain-like"/>
    <property type="match status" value="1"/>
</dbReference>
<dbReference type="Gene3D" id="2.40.110.10">
    <property type="entry name" value="Butyryl-CoA Dehydrogenase, subunit A, domain 2"/>
    <property type="match status" value="1"/>
</dbReference>
<dbReference type="InterPro" id="IPR009100">
    <property type="entry name" value="AcylCoA_DH/oxidase_NM_dom_sf"/>
</dbReference>
<dbReference type="InterPro" id="IPR052166">
    <property type="entry name" value="Diverse_Acyl-CoA_DH"/>
</dbReference>
<dbReference type="PANTHER" id="PTHR42803">
    <property type="entry name" value="ACYL-COA DEHYDROGENASE"/>
    <property type="match status" value="1"/>
</dbReference>
<name>A0ABW7NXA4_9PSED</name>